<evidence type="ECO:0000256" key="2">
    <source>
        <dbReference type="ARBA" id="ARBA00022448"/>
    </source>
</evidence>
<keyword evidence="6" id="KW-0915">Sodium</keyword>
<keyword evidence="9" id="KW-0739">Sodium transport</keyword>
<feature type="transmembrane region" description="Helical" evidence="11">
    <location>
        <begin position="215"/>
        <end position="233"/>
    </location>
</feature>
<evidence type="ECO:0000313" key="14">
    <source>
        <dbReference type="Proteomes" id="UP001169719"/>
    </source>
</evidence>
<keyword evidence="3" id="KW-0050">Antiport</keyword>
<feature type="domain" description="Citrate transporter-like" evidence="12">
    <location>
        <begin position="44"/>
        <end position="400"/>
    </location>
</feature>
<evidence type="ECO:0000256" key="6">
    <source>
        <dbReference type="ARBA" id="ARBA00023053"/>
    </source>
</evidence>
<dbReference type="PANTHER" id="PTHR43269:SF2">
    <property type="entry name" value="SODIUM_PROTON ANTIPORTER 1-RELATED"/>
    <property type="match status" value="1"/>
</dbReference>
<accession>A0ABT7XZG4</accession>
<evidence type="ECO:0000256" key="10">
    <source>
        <dbReference type="ARBA" id="ARBA00025753"/>
    </source>
</evidence>
<reference evidence="13" key="1">
    <citation type="submission" date="2024-05" db="EMBL/GenBank/DDBJ databases">
        <title>Genome Sequences of Four Agar- Degrading Marine Bacteria.</title>
        <authorList>
            <person name="Phillips E.K."/>
            <person name="Shaffer J.C."/>
            <person name="Henson M.W."/>
            <person name="Temperton B."/>
            <person name="Thrash C.J."/>
            <person name="Martin M.O."/>
        </authorList>
    </citation>
    <scope>NUCLEOTIDE SEQUENCE</scope>
    <source>
        <strain evidence="13">EKP203</strain>
    </source>
</reference>
<keyword evidence="8 11" id="KW-0472">Membrane</keyword>
<sequence length="452" mass="49365">MHWLDACGGLSSYNAHAFESHSNQLVVLDHPLAILALLVFLSSYLLVIFEEKLHLPKSKPMIFSAGLLWIIAAIIGKQLGVSHDVMEAAVTHNLEEFAELFLFLLVAMIYINALEERDVFEALKGYLISKGLNYRQLFWVTSGIAFLLSPIADNLTTALIMGAVVMAVGRDNPMFIAQTCVVIVVAANAGGAFSPFGDITTLMVWQSGHATFFDFFQLFMPAVVNYLIPATIISRFIPKGQPPTLSERIEVKNGGYLACGLFLLTICLAVTFENVLGLPPYLGMMFGLSLLFLTIYIKKRTLKESDADVQYNVFSKLAIPEWDTLLFFFSVMYCVGALGFLGYLTSISEIMYGEWGATAANITAGVLSAIIDNIPVMFAILTMQPDMDHFQWLLITFTAGVGGSMLSVGSAAGVALMGVAKGHYTFMTHLRWVGVIALGYIGGIATHFLLNG</sequence>
<feature type="transmembrane region" description="Helical" evidence="11">
    <location>
        <begin position="32"/>
        <end position="49"/>
    </location>
</feature>
<dbReference type="PANTHER" id="PTHR43269">
    <property type="entry name" value="SODIUM/PROTON ANTIPORTER 1-RELATED"/>
    <property type="match status" value="1"/>
</dbReference>
<gene>
    <name evidence="13" type="primary">nhaD</name>
    <name evidence="13" type="ORF">QWJ08_07195</name>
</gene>
<protein>
    <submittedName>
        <fullName evidence="13">Sodium:proton antiporter NhaD</fullName>
    </submittedName>
</protein>
<keyword evidence="2" id="KW-0813">Transport</keyword>
<keyword evidence="14" id="KW-1185">Reference proteome</keyword>
<keyword evidence="4 11" id="KW-0812">Transmembrane</keyword>
<keyword evidence="7" id="KW-0406">Ion transport</keyword>
<dbReference type="InterPro" id="IPR004680">
    <property type="entry name" value="Cit_transptr-like_dom"/>
</dbReference>
<dbReference type="InterPro" id="IPR045016">
    <property type="entry name" value="NhaD-like"/>
</dbReference>
<dbReference type="Pfam" id="PF03600">
    <property type="entry name" value="CitMHS"/>
    <property type="match status" value="1"/>
</dbReference>
<organism evidence="13 14">
    <name type="scientific">Vibrio agarivorans</name>
    <dbReference type="NCBI Taxonomy" id="153622"/>
    <lineage>
        <taxon>Bacteria</taxon>
        <taxon>Pseudomonadati</taxon>
        <taxon>Pseudomonadota</taxon>
        <taxon>Gammaproteobacteria</taxon>
        <taxon>Vibrionales</taxon>
        <taxon>Vibrionaceae</taxon>
        <taxon>Vibrio</taxon>
    </lineage>
</organism>
<evidence type="ECO:0000256" key="4">
    <source>
        <dbReference type="ARBA" id="ARBA00022692"/>
    </source>
</evidence>
<evidence type="ECO:0000256" key="11">
    <source>
        <dbReference type="SAM" id="Phobius"/>
    </source>
</evidence>
<feature type="transmembrane region" description="Helical" evidence="11">
    <location>
        <begin position="393"/>
        <end position="420"/>
    </location>
</feature>
<evidence type="ECO:0000256" key="8">
    <source>
        <dbReference type="ARBA" id="ARBA00023136"/>
    </source>
</evidence>
<evidence type="ECO:0000256" key="9">
    <source>
        <dbReference type="ARBA" id="ARBA00023201"/>
    </source>
</evidence>
<dbReference type="NCBIfam" id="NF038006">
    <property type="entry name" value="NhaD_1"/>
    <property type="match status" value="1"/>
</dbReference>
<evidence type="ECO:0000256" key="3">
    <source>
        <dbReference type="ARBA" id="ARBA00022449"/>
    </source>
</evidence>
<comment type="caution">
    <text evidence="13">The sequence shown here is derived from an EMBL/GenBank/DDBJ whole genome shotgun (WGS) entry which is preliminary data.</text>
</comment>
<feature type="transmembrane region" description="Helical" evidence="11">
    <location>
        <begin position="359"/>
        <end position="381"/>
    </location>
</feature>
<feature type="transmembrane region" description="Helical" evidence="11">
    <location>
        <begin position="432"/>
        <end position="450"/>
    </location>
</feature>
<dbReference type="EMBL" id="JAUEOZ010000001">
    <property type="protein sequence ID" value="MDN2481177.1"/>
    <property type="molecule type" value="Genomic_DNA"/>
</dbReference>
<proteinExistence type="inferred from homology"/>
<evidence type="ECO:0000256" key="5">
    <source>
        <dbReference type="ARBA" id="ARBA00022989"/>
    </source>
</evidence>
<evidence type="ECO:0000256" key="7">
    <source>
        <dbReference type="ARBA" id="ARBA00023065"/>
    </source>
</evidence>
<feature type="transmembrane region" description="Helical" evidence="11">
    <location>
        <begin position="61"/>
        <end position="80"/>
    </location>
</feature>
<feature type="transmembrane region" description="Helical" evidence="11">
    <location>
        <begin position="278"/>
        <end position="297"/>
    </location>
</feature>
<evidence type="ECO:0000259" key="12">
    <source>
        <dbReference type="Pfam" id="PF03600"/>
    </source>
</evidence>
<dbReference type="Proteomes" id="UP001169719">
    <property type="component" value="Unassembled WGS sequence"/>
</dbReference>
<dbReference type="RefSeq" id="WP_289962461.1">
    <property type="nucleotide sequence ID" value="NZ_JAUEOZ010000001.1"/>
</dbReference>
<evidence type="ECO:0000313" key="13">
    <source>
        <dbReference type="EMBL" id="MDN2481177.1"/>
    </source>
</evidence>
<comment type="subcellular location">
    <subcellularLocation>
        <location evidence="1">Membrane</location>
        <topology evidence="1">Multi-pass membrane protein</topology>
    </subcellularLocation>
</comment>
<comment type="similarity">
    <text evidence="10">Belongs to the NhaD Na(+)/H(+) (TC 2.A.62) antiporter family.</text>
</comment>
<keyword evidence="5 11" id="KW-1133">Transmembrane helix</keyword>
<feature type="transmembrane region" description="Helical" evidence="11">
    <location>
        <begin position="137"/>
        <end position="165"/>
    </location>
</feature>
<evidence type="ECO:0000256" key="1">
    <source>
        <dbReference type="ARBA" id="ARBA00004141"/>
    </source>
</evidence>
<name>A0ABT7XZG4_9VIBR</name>
<feature type="transmembrane region" description="Helical" evidence="11">
    <location>
        <begin position="254"/>
        <end position="272"/>
    </location>
</feature>
<feature type="transmembrane region" description="Helical" evidence="11">
    <location>
        <begin position="325"/>
        <end position="347"/>
    </location>
</feature>
<feature type="transmembrane region" description="Helical" evidence="11">
    <location>
        <begin position="100"/>
        <end position="116"/>
    </location>
</feature>